<name>A0A9P6DGZ1_PLEER</name>
<keyword evidence="3" id="KW-1185">Reference proteome</keyword>
<keyword evidence="1" id="KW-0732">Signal</keyword>
<proteinExistence type="predicted"/>
<accession>A0A9P6DGZ1</accession>
<dbReference type="EMBL" id="MU154550">
    <property type="protein sequence ID" value="KAF9496658.1"/>
    <property type="molecule type" value="Genomic_DNA"/>
</dbReference>
<dbReference type="OrthoDB" id="2910007at2759"/>
<feature type="chain" id="PRO_5040357656" evidence="1">
    <location>
        <begin position="19"/>
        <end position="184"/>
    </location>
</feature>
<organism evidence="2 3">
    <name type="scientific">Pleurotus eryngii</name>
    <name type="common">Boletus of the steppes</name>
    <dbReference type="NCBI Taxonomy" id="5323"/>
    <lineage>
        <taxon>Eukaryota</taxon>
        <taxon>Fungi</taxon>
        <taxon>Dikarya</taxon>
        <taxon>Basidiomycota</taxon>
        <taxon>Agaricomycotina</taxon>
        <taxon>Agaricomycetes</taxon>
        <taxon>Agaricomycetidae</taxon>
        <taxon>Agaricales</taxon>
        <taxon>Pleurotineae</taxon>
        <taxon>Pleurotaceae</taxon>
        <taxon>Pleurotus</taxon>
    </lineage>
</organism>
<protein>
    <submittedName>
        <fullName evidence="2">POXA3b laccase small subunit</fullName>
    </submittedName>
</protein>
<reference evidence="2" key="1">
    <citation type="submission" date="2020-11" db="EMBL/GenBank/DDBJ databases">
        <authorList>
            <consortium name="DOE Joint Genome Institute"/>
            <person name="Ahrendt S."/>
            <person name="Riley R."/>
            <person name="Andreopoulos W."/>
            <person name="Labutti K."/>
            <person name="Pangilinan J."/>
            <person name="Ruiz-Duenas F.J."/>
            <person name="Barrasa J.M."/>
            <person name="Sanchez-Garcia M."/>
            <person name="Camarero S."/>
            <person name="Miyauchi S."/>
            <person name="Serrano A."/>
            <person name="Linde D."/>
            <person name="Babiker R."/>
            <person name="Drula E."/>
            <person name="Ayuso-Fernandez I."/>
            <person name="Pacheco R."/>
            <person name="Padilla G."/>
            <person name="Ferreira P."/>
            <person name="Barriuso J."/>
            <person name="Kellner H."/>
            <person name="Castanera R."/>
            <person name="Alfaro M."/>
            <person name="Ramirez L."/>
            <person name="Pisabarro A.G."/>
            <person name="Kuo A."/>
            <person name="Tritt A."/>
            <person name="Lipzen A."/>
            <person name="He G."/>
            <person name="Yan M."/>
            <person name="Ng V."/>
            <person name="Cullen D."/>
            <person name="Martin F."/>
            <person name="Rosso M.-N."/>
            <person name="Henrissat B."/>
            <person name="Hibbett D."/>
            <person name="Martinez A.T."/>
            <person name="Grigoriev I.V."/>
        </authorList>
    </citation>
    <scope>NUCLEOTIDE SEQUENCE</scope>
    <source>
        <strain evidence="2">ATCC 90797</strain>
    </source>
</reference>
<dbReference type="Proteomes" id="UP000807025">
    <property type="component" value="Unassembled WGS sequence"/>
</dbReference>
<comment type="caution">
    <text evidence="2">The sequence shown here is derived from an EMBL/GenBank/DDBJ whole genome shotgun (WGS) entry which is preliminary data.</text>
</comment>
<dbReference type="AlphaFoldDB" id="A0A9P6DGZ1"/>
<gene>
    <name evidence="2" type="ORF">BDN71DRAFT_1505570</name>
</gene>
<feature type="signal peptide" evidence="1">
    <location>
        <begin position="1"/>
        <end position="18"/>
    </location>
</feature>
<evidence type="ECO:0000256" key="1">
    <source>
        <dbReference type="SAM" id="SignalP"/>
    </source>
</evidence>
<evidence type="ECO:0000313" key="3">
    <source>
        <dbReference type="Proteomes" id="UP000807025"/>
    </source>
</evidence>
<evidence type="ECO:0000313" key="2">
    <source>
        <dbReference type="EMBL" id="KAF9496658.1"/>
    </source>
</evidence>
<sequence>MFASRSILFALVAVTALAKPLEVRQTTNTNAQIEQVVDSLDESIHIIIPNILTLQAQERATDATIGEQITQLATAFQTSTSDFAQIPISSGSTTDSPTNDEISVFYADGLQQVASGLSGLGQIPELTSLSSMMTALDPTIAASVQAFNKTLPGAIGFVNTLMLDAQQFLTLEGLTQTRSALGFA</sequence>